<evidence type="ECO:0000256" key="4">
    <source>
        <dbReference type="ARBA" id="ARBA00022553"/>
    </source>
</evidence>
<comment type="subcellular location">
    <subcellularLocation>
        <location evidence="2">Membrane</location>
    </subcellularLocation>
</comment>
<comment type="catalytic activity">
    <reaction evidence="1">
        <text>ATP + protein L-histidine = ADP + protein N-phospho-L-histidine.</text>
        <dbReference type="EC" id="2.7.13.3"/>
    </reaction>
</comment>
<dbReference type="PANTHER" id="PTHR43065">
    <property type="entry name" value="SENSOR HISTIDINE KINASE"/>
    <property type="match status" value="1"/>
</dbReference>
<reference evidence="13" key="1">
    <citation type="submission" date="2023-10" db="EMBL/GenBank/DDBJ databases">
        <title>The first scallop-associated chemosynthetic bacterial symbiont.</title>
        <authorList>
            <person name="Lin Y.-T."/>
            <person name="Sun J."/>
            <person name="Ip J.C.-H."/>
            <person name="He X."/>
            <person name="Gao Z.-M."/>
            <person name="Perez M."/>
            <person name="Xu T."/>
            <person name="Qian P.-Y."/>
            <person name="Qiu J.-W."/>
        </authorList>
    </citation>
    <scope>NUCLEOTIDE SEQUENCE</scope>
    <source>
        <strain evidence="13">Gill1</strain>
    </source>
</reference>
<dbReference type="SUPFAM" id="SSF55874">
    <property type="entry name" value="ATPase domain of HSP90 chaperone/DNA topoisomerase II/histidine kinase"/>
    <property type="match status" value="1"/>
</dbReference>
<dbReference type="PIRSF" id="PIRSF037532">
    <property type="entry name" value="STHK_NtrY"/>
    <property type="match status" value="1"/>
</dbReference>
<dbReference type="PROSITE" id="PS50885">
    <property type="entry name" value="HAMP"/>
    <property type="match status" value="1"/>
</dbReference>
<evidence type="ECO:0000256" key="2">
    <source>
        <dbReference type="ARBA" id="ARBA00004370"/>
    </source>
</evidence>
<gene>
    <name evidence="13" type="primary">sasA</name>
    <name evidence="13" type="ORF">Ctma_1426</name>
</gene>
<dbReference type="InterPro" id="IPR004358">
    <property type="entry name" value="Sig_transdc_His_kin-like_C"/>
</dbReference>
<dbReference type="Gene3D" id="6.10.340.10">
    <property type="match status" value="1"/>
</dbReference>
<dbReference type="InterPro" id="IPR003661">
    <property type="entry name" value="HisK_dim/P_dom"/>
</dbReference>
<dbReference type="Pfam" id="PF00672">
    <property type="entry name" value="HAMP"/>
    <property type="match status" value="1"/>
</dbReference>
<keyword evidence="8" id="KW-0067">ATP-binding</keyword>
<dbReference type="InterPro" id="IPR036097">
    <property type="entry name" value="HisK_dim/P_sf"/>
</dbReference>
<dbReference type="InterPro" id="IPR017232">
    <property type="entry name" value="NtrY"/>
</dbReference>
<evidence type="ECO:0000256" key="3">
    <source>
        <dbReference type="ARBA" id="ARBA00012438"/>
    </source>
</evidence>
<feature type="domain" description="Histidine kinase" evidence="11">
    <location>
        <begin position="507"/>
        <end position="721"/>
    </location>
</feature>
<evidence type="ECO:0000256" key="6">
    <source>
        <dbReference type="ARBA" id="ARBA00022741"/>
    </source>
</evidence>
<dbReference type="Pfam" id="PF02518">
    <property type="entry name" value="HATPase_c"/>
    <property type="match status" value="1"/>
</dbReference>
<keyword evidence="10" id="KW-0812">Transmembrane</keyword>
<dbReference type="Gene3D" id="1.10.287.130">
    <property type="match status" value="1"/>
</dbReference>
<dbReference type="SMART" id="SM00388">
    <property type="entry name" value="HisKA"/>
    <property type="match status" value="1"/>
</dbReference>
<feature type="transmembrane region" description="Helical" evidence="10">
    <location>
        <begin position="84"/>
        <end position="103"/>
    </location>
</feature>
<evidence type="ECO:0000256" key="7">
    <source>
        <dbReference type="ARBA" id="ARBA00022777"/>
    </source>
</evidence>
<evidence type="ECO:0000256" key="5">
    <source>
        <dbReference type="ARBA" id="ARBA00022679"/>
    </source>
</evidence>
<sequence>MIFKQDFATKKAPSKWIWVIVFLISLGGLTYMGLNPALIEDWWWALVFYNIVALMIASYYLFLSVSKLKEDSKNGVIGARFTWSFIKIVPLLTIAPVLSFYMFSFQTIHDNVERSEQTYNNFNKAFLNQVNTLYQGLQVVRDDRYIDFTKVLLQQIQSYSNFQQDTKDYDNKMQIFVQNLIDKKYACSLILKNEEDKLIAQISQNNTCVVEDNQPLPNQQSLIAFEDEKSKLFQVQMSTQYLDKKSDKKKTLSLTAVYATDPHLLRFLGQVKGFYNFASAIVFDVNTSITQKRFLLDFSSTVLLTILSVLLIVMRLIDHLMRPMHSLSLATKEIAKGNYGVMVDNKKKNKDVHQLINQFNEMSSQIQQSRQGLSTHNLYLETILKYSFGVIGLDQDKNIQFINPVIGKILSIDSERQFVGGLCDNIIEQNPYLEPLFFIIQDRFNQGKNEWSEEIEVVLPDRHILLSCQGAVLDDSGKALGYVIIINDISKLHRAQKKAAWGGVAVRMAHEIKNPLTPILLSAQRLRNKFLDKLEGKDLEVVDKTTSVIIDQVKSMDAMVSAFADYANTPQIERKLLDLNALINQSIALYDAQNNINIEFDLSGDVPELLLDASSISRVLINLVKNATEAANGGKELTVKITTKYLKDERIVCLSIEDDGNGFDESILESVFEPYVTTKAKGSGLGMAIVQNIIEQHDGQIFAGNVAPHGAIVTIEFQIGNK</sequence>
<dbReference type="AlphaFoldDB" id="A0AAU6PI73"/>
<dbReference type="PRINTS" id="PR00344">
    <property type="entry name" value="BCTRLSENSOR"/>
</dbReference>
<keyword evidence="9" id="KW-0902">Two-component regulatory system</keyword>
<evidence type="ECO:0000313" key="13">
    <source>
        <dbReference type="EMBL" id="WXU00697.1"/>
    </source>
</evidence>
<dbReference type="EMBL" id="CP138327">
    <property type="protein sequence ID" value="WXU00697.1"/>
    <property type="molecule type" value="Genomic_DNA"/>
</dbReference>
<dbReference type="SUPFAM" id="SSF47384">
    <property type="entry name" value="Homodimeric domain of signal transducing histidine kinase"/>
    <property type="match status" value="1"/>
</dbReference>
<feature type="transmembrane region" description="Helical" evidence="10">
    <location>
        <begin position="16"/>
        <end position="36"/>
    </location>
</feature>
<dbReference type="SUPFAM" id="SSF55785">
    <property type="entry name" value="PYP-like sensor domain (PAS domain)"/>
    <property type="match status" value="1"/>
</dbReference>
<dbReference type="InterPro" id="IPR003594">
    <property type="entry name" value="HATPase_dom"/>
</dbReference>
<feature type="transmembrane region" description="Helical" evidence="10">
    <location>
        <begin position="42"/>
        <end position="63"/>
    </location>
</feature>
<protein>
    <recommendedName>
        <fullName evidence="3">histidine kinase</fullName>
        <ecNumber evidence="3">2.7.13.3</ecNumber>
    </recommendedName>
</protein>
<dbReference type="GO" id="GO:0005524">
    <property type="term" value="F:ATP binding"/>
    <property type="evidence" value="ECO:0007669"/>
    <property type="project" value="UniProtKB-KW"/>
</dbReference>
<dbReference type="GO" id="GO:0000155">
    <property type="term" value="F:phosphorelay sensor kinase activity"/>
    <property type="evidence" value="ECO:0007669"/>
    <property type="project" value="InterPro"/>
</dbReference>
<keyword evidence="5 13" id="KW-0808">Transferase</keyword>
<dbReference type="InterPro" id="IPR003660">
    <property type="entry name" value="HAMP_dom"/>
</dbReference>
<evidence type="ECO:0000256" key="9">
    <source>
        <dbReference type="ARBA" id="ARBA00023012"/>
    </source>
</evidence>
<dbReference type="SMART" id="SM00387">
    <property type="entry name" value="HATPase_c"/>
    <property type="match status" value="1"/>
</dbReference>
<dbReference type="InterPro" id="IPR035965">
    <property type="entry name" value="PAS-like_dom_sf"/>
</dbReference>
<dbReference type="SUPFAM" id="SSF158472">
    <property type="entry name" value="HAMP domain-like"/>
    <property type="match status" value="1"/>
</dbReference>
<dbReference type="Pfam" id="PF00512">
    <property type="entry name" value="HisKA"/>
    <property type="match status" value="1"/>
</dbReference>
<evidence type="ECO:0000256" key="1">
    <source>
        <dbReference type="ARBA" id="ARBA00000085"/>
    </source>
</evidence>
<dbReference type="CDD" id="cd00082">
    <property type="entry name" value="HisKA"/>
    <property type="match status" value="1"/>
</dbReference>
<dbReference type="PROSITE" id="PS50109">
    <property type="entry name" value="HIS_KIN"/>
    <property type="match status" value="1"/>
</dbReference>
<organism evidence="13">
    <name type="scientific">Catillopecten margaritatus gill symbiont</name>
    <dbReference type="NCBI Taxonomy" id="3083288"/>
    <lineage>
        <taxon>Bacteria</taxon>
        <taxon>Pseudomonadati</taxon>
        <taxon>Pseudomonadota</taxon>
        <taxon>Gammaproteobacteria</taxon>
        <taxon>sulfur-oxidizing symbionts</taxon>
    </lineage>
</organism>
<accession>A0AAU6PI73</accession>
<dbReference type="EC" id="2.7.13.3" evidence="3"/>
<dbReference type="InterPro" id="IPR036890">
    <property type="entry name" value="HATPase_C_sf"/>
</dbReference>
<evidence type="ECO:0000259" key="11">
    <source>
        <dbReference type="PROSITE" id="PS50109"/>
    </source>
</evidence>
<keyword evidence="10" id="KW-0472">Membrane</keyword>
<feature type="domain" description="HAMP" evidence="12">
    <location>
        <begin position="318"/>
        <end position="371"/>
    </location>
</feature>
<proteinExistence type="predicted"/>
<name>A0AAU6PI73_9GAMM</name>
<keyword evidence="4" id="KW-0597">Phosphoprotein</keyword>
<keyword evidence="7" id="KW-0418">Kinase</keyword>
<evidence type="ECO:0000259" key="12">
    <source>
        <dbReference type="PROSITE" id="PS50885"/>
    </source>
</evidence>
<dbReference type="InterPro" id="IPR005467">
    <property type="entry name" value="His_kinase_dom"/>
</dbReference>
<dbReference type="Gene3D" id="3.30.565.10">
    <property type="entry name" value="Histidine kinase-like ATPase, C-terminal domain"/>
    <property type="match status" value="1"/>
</dbReference>
<keyword evidence="10" id="KW-1133">Transmembrane helix</keyword>
<evidence type="ECO:0000256" key="8">
    <source>
        <dbReference type="ARBA" id="ARBA00022840"/>
    </source>
</evidence>
<dbReference type="Gene3D" id="3.30.450.20">
    <property type="entry name" value="PAS domain"/>
    <property type="match status" value="1"/>
</dbReference>
<dbReference type="GO" id="GO:0016020">
    <property type="term" value="C:membrane"/>
    <property type="evidence" value="ECO:0007669"/>
    <property type="project" value="UniProtKB-SubCell"/>
</dbReference>
<dbReference type="PANTHER" id="PTHR43065:SF10">
    <property type="entry name" value="PEROXIDE STRESS-ACTIVATED HISTIDINE KINASE MAK3"/>
    <property type="match status" value="1"/>
</dbReference>
<dbReference type="CDD" id="cd06225">
    <property type="entry name" value="HAMP"/>
    <property type="match status" value="1"/>
</dbReference>
<keyword evidence="6" id="KW-0547">Nucleotide-binding</keyword>
<evidence type="ECO:0000256" key="10">
    <source>
        <dbReference type="SAM" id="Phobius"/>
    </source>
</evidence>